<feature type="region of interest" description="Disordered" evidence="1">
    <location>
        <begin position="651"/>
        <end position="670"/>
    </location>
</feature>
<dbReference type="RefSeq" id="XP_030755204.1">
    <property type="nucleotide sequence ID" value="XM_030899344.1"/>
</dbReference>
<dbReference type="CDD" id="cd00037">
    <property type="entry name" value="CLECT"/>
    <property type="match status" value="1"/>
</dbReference>
<feature type="region of interest" description="Disordered" evidence="1">
    <location>
        <begin position="614"/>
        <end position="634"/>
    </location>
</feature>
<feature type="compositionally biased region" description="Polar residues" evidence="1">
    <location>
        <begin position="714"/>
        <end position="733"/>
    </location>
</feature>
<proteinExistence type="predicted"/>
<gene>
    <name evidence="5" type="primary">LOC115881728</name>
</gene>
<sequence length="771" mass="85104">MGGCHSPTMLVIAIAVFIGVVQSRAVNISNTWMLPEEGFPVFYRYFRDRISWYEADAVCQFHHANLVTADSSSQYDAIRAYLKELDITEKVWIGLSKTSEKTTFSWTNFQPLTGEGHWQEALPTEDSQSLCAVTDPTADFLWHPLPCGGPEVAAFICELPIPAWAQGPRGCLLTELPSLTVLYIPEQSALELTSDCGLDGTKRIACRGDADREDMLKQLTCAIPHEDIEDEKSVKTSTSDYFDTTTLDDNSLTGKTTKSWTSNTVDTDYGMPTRHRRETEDTLSPVSTTKSPLSEVTTTDVSWKLTQRDAAVLTTQQNTANVEKLTPTAAPVSDSDGTTDVTTATHSVVTLDSSVMEKVFLGGVVENQTEPEVKKEMNISITNIHSAPVQISTVKSSEVATTSPEISSSTTENNKESVSTSKNKLLKNMESTSIPSTIPANLDEYPSAINQGQLFSIIENGTMFDIIELNETEQEILDSKTIKNPSTTSSSINKSSTGSAITALKESSSTITSSNETPPTKKPTTKKPLVPTKRIIKEESVSKPTTSSPTETQKQDPESLNKEFVMLPEVKDTSLTLNRTFRKEVPPFIEKNGSNNSEVPKILGFTVSNKLDFDGKESEDKTASSNESAIPETNLDKVVQTNFFQTHLVVPENGSKDISKDNPPEPKNPIDPRIYMLNHHTLAPVHHENLHVTTEKQPSVSKAEFLPRSLLGQTFISSSPSRDSTLQPGTTEPYSDHPFPSDEPKKMNRHRSLHTTKPRKFYPYFFSRMLG</sequence>
<evidence type="ECO:0000256" key="1">
    <source>
        <dbReference type="SAM" id="MobiDB-lite"/>
    </source>
</evidence>
<feature type="compositionally biased region" description="Low complexity" evidence="1">
    <location>
        <begin position="482"/>
        <end position="499"/>
    </location>
</feature>
<accession>A0A6J2XX46</accession>
<feature type="region of interest" description="Disordered" evidence="1">
    <location>
        <begin position="714"/>
        <end position="755"/>
    </location>
</feature>
<evidence type="ECO:0000256" key="2">
    <source>
        <dbReference type="SAM" id="SignalP"/>
    </source>
</evidence>
<feature type="compositionally biased region" description="Polar residues" evidence="1">
    <location>
        <begin position="282"/>
        <end position="295"/>
    </location>
</feature>
<feature type="compositionally biased region" description="Polar residues" evidence="1">
    <location>
        <begin position="542"/>
        <end position="552"/>
    </location>
</feature>
<dbReference type="InterPro" id="IPR001304">
    <property type="entry name" value="C-type_lectin-like"/>
</dbReference>
<evidence type="ECO:0000313" key="5">
    <source>
        <dbReference type="RefSeq" id="XP_030755204.1"/>
    </source>
</evidence>
<dbReference type="InterPro" id="IPR016187">
    <property type="entry name" value="CTDL_fold"/>
</dbReference>
<dbReference type="Proteomes" id="UP000504635">
    <property type="component" value="Unplaced"/>
</dbReference>
<name>A0A6J2XX46_SITOR</name>
<dbReference type="PANTHER" id="PTHR45784:SF5">
    <property type="entry name" value="C-TYPE LECTIN DOMAIN FAMILY 20 MEMBER A-RELATED"/>
    <property type="match status" value="1"/>
</dbReference>
<organism evidence="4 5">
    <name type="scientific">Sitophilus oryzae</name>
    <name type="common">Rice weevil</name>
    <name type="synonym">Curculio oryzae</name>
    <dbReference type="NCBI Taxonomy" id="7048"/>
    <lineage>
        <taxon>Eukaryota</taxon>
        <taxon>Metazoa</taxon>
        <taxon>Ecdysozoa</taxon>
        <taxon>Arthropoda</taxon>
        <taxon>Hexapoda</taxon>
        <taxon>Insecta</taxon>
        <taxon>Pterygota</taxon>
        <taxon>Neoptera</taxon>
        <taxon>Endopterygota</taxon>
        <taxon>Coleoptera</taxon>
        <taxon>Polyphaga</taxon>
        <taxon>Cucujiformia</taxon>
        <taxon>Curculionidae</taxon>
        <taxon>Dryophthorinae</taxon>
        <taxon>Sitophilus</taxon>
    </lineage>
</organism>
<evidence type="ECO:0000259" key="3">
    <source>
        <dbReference type="PROSITE" id="PS50041"/>
    </source>
</evidence>
<feature type="compositionally biased region" description="Low complexity" evidence="1">
    <location>
        <begin position="401"/>
        <end position="412"/>
    </location>
</feature>
<keyword evidence="4" id="KW-1185">Reference proteome</keyword>
<dbReference type="InParanoid" id="A0A6J2XX46"/>
<dbReference type="SMART" id="SM00034">
    <property type="entry name" value="CLECT"/>
    <property type="match status" value="1"/>
</dbReference>
<feature type="region of interest" description="Disordered" evidence="1">
    <location>
        <begin position="253"/>
        <end position="295"/>
    </location>
</feature>
<dbReference type="Pfam" id="PF00059">
    <property type="entry name" value="Lectin_C"/>
    <property type="match status" value="1"/>
</dbReference>
<protein>
    <submittedName>
        <fullName evidence="5">Endochitinase A</fullName>
    </submittedName>
</protein>
<dbReference type="KEGG" id="soy:115881728"/>
<feature type="region of interest" description="Disordered" evidence="1">
    <location>
        <begin position="395"/>
        <end position="428"/>
    </location>
</feature>
<evidence type="ECO:0000313" key="4">
    <source>
        <dbReference type="Proteomes" id="UP000504635"/>
    </source>
</evidence>
<feature type="region of interest" description="Disordered" evidence="1">
    <location>
        <begin position="480"/>
        <end position="563"/>
    </location>
</feature>
<dbReference type="Gene3D" id="3.10.100.10">
    <property type="entry name" value="Mannose-Binding Protein A, subunit A"/>
    <property type="match status" value="1"/>
</dbReference>
<feature type="chain" id="PRO_5026829918" evidence="2">
    <location>
        <begin position="24"/>
        <end position="771"/>
    </location>
</feature>
<feature type="compositionally biased region" description="Basic and acidic residues" evidence="1">
    <location>
        <begin position="654"/>
        <end position="670"/>
    </location>
</feature>
<dbReference type="AlphaFoldDB" id="A0A6J2XX46"/>
<feature type="compositionally biased region" description="Polar residues" evidence="1">
    <location>
        <begin position="416"/>
        <end position="428"/>
    </location>
</feature>
<dbReference type="InterPro" id="IPR016186">
    <property type="entry name" value="C-type_lectin-like/link_sf"/>
</dbReference>
<feature type="domain" description="C-type lectin" evidence="3">
    <location>
        <begin position="43"/>
        <end position="147"/>
    </location>
</feature>
<feature type="signal peptide" evidence="2">
    <location>
        <begin position="1"/>
        <end position="23"/>
    </location>
</feature>
<keyword evidence="2" id="KW-0732">Signal</keyword>
<feature type="compositionally biased region" description="Low complexity" evidence="1">
    <location>
        <begin position="506"/>
        <end position="518"/>
    </location>
</feature>
<dbReference type="SUPFAM" id="SSF56436">
    <property type="entry name" value="C-type lectin-like"/>
    <property type="match status" value="1"/>
</dbReference>
<dbReference type="PANTHER" id="PTHR45784">
    <property type="entry name" value="C-TYPE LECTIN DOMAIN FAMILY 20 MEMBER A-RELATED"/>
    <property type="match status" value="1"/>
</dbReference>
<feature type="compositionally biased region" description="Polar residues" evidence="1">
    <location>
        <begin position="253"/>
        <end position="266"/>
    </location>
</feature>
<dbReference type="OrthoDB" id="5858677at2759"/>
<reference evidence="5" key="1">
    <citation type="submission" date="2025-08" db="UniProtKB">
        <authorList>
            <consortium name="RefSeq"/>
        </authorList>
    </citation>
    <scope>IDENTIFICATION</scope>
    <source>
        <tissue evidence="5">Gonads</tissue>
    </source>
</reference>
<dbReference type="GeneID" id="115881728"/>
<dbReference type="PROSITE" id="PS50041">
    <property type="entry name" value="C_TYPE_LECTIN_2"/>
    <property type="match status" value="1"/>
</dbReference>